<comment type="caution">
    <text evidence="9">The sequence shown here is derived from an EMBL/GenBank/DDBJ whole genome shotgun (WGS) entry which is preliminary data.</text>
</comment>
<name>A0ABT1XPU5_9SPHN</name>
<feature type="transmembrane region" description="Helical" evidence="8">
    <location>
        <begin position="228"/>
        <end position="247"/>
    </location>
</feature>
<keyword evidence="4 8" id="KW-0812">Transmembrane</keyword>
<keyword evidence="6" id="KW-0406">Ion transport</keyword>
<evidence type="ECO:0000256" key="6">
    <source>
        <dbReference type="ARBA" id="ARBA00023065"/>
    </source>
</evidence>
<evidence type="ECO:0000256" key="5">
    <source>
        <dbReference type="ARBA" id="ARBA00022989"/>
    </source>
</evidence>
<evidence type="ECO:0000256" key="4">
    <source>
        <dbReference type="ARBA" id="ARBA00022692"/>
    </source>
</evidence>
<feature type="transmembrane region" description="Helical" evidence="8">
    <location>
        <begin position="71"/>
        <end position="95"/>
    </location>
</feature>
<feature type="transmembrane region" description="Helical" evidence="8">
    <location>
        <begin position="188"/>
        <end position="207"/>
    </location>
</feature>
<evidence type="ECO:0000256" key="3">
    <source>
        <dbReference type="ARBA" id="ARBA00022475"/>
    </source>
</evidence>
<feature type="transmembrane region" description="Helical" evidence="8">
    <location>
        <begin position="294"/>
        <end position="327"/>
    </location>
</feature>
<feature type="transmembrane region" description="Helical" evidence="8">
    <location>
        <begin position="122"/>
        <end position="147"/>
    </location>
</feature>
<dbReference type="PANTHER" id="PTHR32024:SF1">
    <property type="entry name" value="KTR SYSTEM POTASSIUM UPTAKE PROTEIN B"/>
    <property type="match status" value="1"/>
</dbReference>
<proteinExistence type="predicted"/>
<dbReference type="InterPro" id="IPR003445">
    <property type="entry name" value="Cat_transpt"/>
</dbReference>
<keyword evidence="7 8" id="KW-0472">Membrane</keyword>
<dbReference type="PANTHER" id="PTHR32024">
    <property type="entry name" value="TRK SYSTEM POTASSIUM UPTAKE PROTEIN TRKG-RELATED"/>
    <property type="match status" value="1"/>
</dbReference>
<feature type="transmembrane region" description="Helical" evidence="8">
    <location>
        <begin position="403"/>
        <end position="425"/>
    </location>
</feature>
<evidence type="ECO:0000256" key="7">
    <source>
        <dbReference type="ARBA" id="ARBA00023136"/>
    </source>
</evidence>
<comment type="subcellular location">
    <subcellularLocation>
        <location evidence="1">Cell membrane</location>
        <topology evidence="1">Multi-pass membrane protein</topology>
    </subcellularLocation>
</comment>
<accession>A0ABT1XPU5</accession>
<protein>
    <submittedName>
        <fullName evidence="9">TrkH family potassium uptake protein</fullName>
    </submittedName>
</protein>
<evidence type="ECO:0000256" key="8">
    <source>
        <dbReference type="SAM" id="Phobius"/>
    </source>
</evidence>
<keyword evidence="3" id="KW-1003">Cell membrane</keyword>
<sequence length="442" mass="46987">MRALRDPIRLIPLLFLAAILIGTALLSLPIATAGEDAAPLLTALFTATSAVSVTGLIVTDTPTYWSPFGQVVILLLFQIGGFGIMTAATLFGLMAGRSFGLRQRIATQVERSRLETGDTASVLKLVLAITLVVEGLVALILTLQFAFSYGMPPGEALWHGVFHSVSAFNNAGFSSFSDSVMSYQSDPVILGPIMLSIILGALGFPVFQDFRARRMDWRRWSLHTKMTVTATLGLLVAGFAAMLAMEWDNPATLGPMSLGSKILNAAFHSVMPRTAGFNSLDVGSFEQETLMANYFLMFIGGGSAGTAGGIKVTTFAVLFAIVLSEILGRRDAGMFGRRFGHAVERQALAITALAGALVFGATTYIASITTLPLEEVLFECISAFATVGMSTGITADLPPSAQLVIIALMFIGRVGTITVATALALGRRERPYRFAEENPIVG</sequence>
<evidence type="ECO:0000256" key="2">
    <source>
        <dbReference type="ARBA" id="ARBA00022448"/>
    </source>
</evidence>
<evidence type="ECO:0000256" key="1">
    <source>
        <dbReference type="ARBA" id="ARBA00004651"/>
    </source>
</evidence>
<evidence type="ECO:0000313" key="9">
    <source>
        <dbReference type="EMBL" id="MCR2833607.1"/>
    </source>
</evidence>
<reference evidence="9 10" key="1">
    <citation type="submission" date="2022-08" db="EMBL/GenBank/DDBJ databases">
        <title>Polyphasic taxonomy analysis of Qipengyuania sp.RS5-5.</title>
        <authorList>
            <person name="Xamxidin M."/>
            <person name="Wu M."/>
        </authorList>
    </citation>
    <scope>NUCLEOTIDE SEQUENCE [LARGE SCALE GENOMIC DNA]</scope>
    <source>
        <strain evidence="9 10">RS5-5</strain>
    </source>
</reference>
<keyword evidence="5 8" id="KW-1133">Transmembrane helix</keyword>
<dbReference type="Proteomes" id="UP001206067">
    <property type="component" value="Unassembled WGS sequence"/>
</dbReference>
<feature type="transmembrane region" description="Helical" evidence="8">
    <location>
        <begin position="347"/>
        <end position="368"/>
    </location>
</feature>
<evidence type="ECO:0000313" key="10">
    <source>
        <dbReference type="Proteomes" id="UP001206067"/>
    </source>
</evidence>
<keyword evidence="10" id="KW-1185">Reference proteome</keyword>
<organism evidence="9 10">
    <name type="scientific">Parerythrobacter lacustris</name>
    <dbReference type="NCBI Taxonomy" id="2969984"/>
    <lineage>
        <taxon>Bacteria</taxon>
        <taxon>Pseudomonadati</taxon>
        <taxon>Pseudomonadota</taxon>
        <taxon>Alphaproteobacteria</taxon>
        <taxon>Sphingomonadales</taxon>
        <taxon>Erythrobacteraceae</taxon>
        <taxon>Parerythrobacter</taxon>
    </lineage>
</organism>
<gene>
    <name evidence="9" type="ORF">NSO95_06590</name>
</gene>
<dbReference type="RefSeq" id="WP_257595388.1">
    <property type="nucleotide sequence ID" value="NZ_JANKHH010000004.1"/>
</dbReference>
<dbReference type="Pfam" id="PF02386">
    <property type="entry name" value="TrkH"/>
    <property type="match status" value="1"/>
</dbReference>
<keyword evidence="2" id="KW-0813">Transport</keyword>
<dbReference type="EMBL" id="JANKHH010000004">
    <property type="protein sequence ID" value="MCR2833607.1"/>
    <property type="molecule type" value="Genomic_DNA"/>
</dbReference>